<evidence type="ECO:0000313" key="1">
    <source>
        <dbReference type="EMBL" id="KAI1698493.1"/>
    </source>
</evidence>
<name>A0AAD4MKX5_9BILA</name>
<comment type="caution">
    <text evidence="1">The sequence shown here is derived from an EMBL/GenBank/DDBJ whole genome shotgun (WGS) entry which is preliminary data.</text>
</comment>
<protein>
    <submittedName>
        <fullName evidence="1">Uncharacterized protein</fullName>
    </submittedName>
</protein>
<sequence length="96" mass="11052">MYEVGRLRREIGGEILKIPKIHEFQDFAHLYLLSELSIDVSPDPKRPLPFYVTHVTQDAGGVESGKKQTQKLPPYDLIAIFVTFYVTRFINTNLET</sequence>
<dbReference type="EMBL" id="JAKKPZ010000215">
    <property type="protein sequence ID" value="KAI1698493.1"/>
    <property type="molecule type" value="Genomic_DNA"/>
</dbReference>
<dbReference type="Proteomes" id="UP001201812">
    <property type="component" value="Unassembled WGS sequence"/>
</dbReference>
<dbReference type="AlphaFoldDB" id="A0AAD4MKX5"/>
<keyword evidence="2" id="KW-1185">Reference proteome</keyword>
<accession>A0AAD4MKX5</accession>
<evidence type="ECO:0000313" key="2">
    <source>
        <dbReference type="Proteomes" id="UP001201812"/>
    </source>
</evidence>
<reference evidence="1" key="1">
    <citation type="submission" date="2022-01" db="EMBL/GenBank/DDBJ databases">
        <title>Genome Sequence Resource for Two Populations of Ditylenchus destructor, the Migratory Endoparasitic Phytonematode.</title>
        <authorList>
            <person name="Zhang H."/>
            <person name="Lin R."/>
            <person name="Xie B."/>
        </authorList>
    </citation>
    <scope>NUCLEOTIDE SEQUENCE</scope>
    <source>
        <strain evidence="1">BazhouSP</strain>
    </source>
</reference>
<organism evidence="1 2">
    <name type="scientific">Ditylenchus destructor</name>
    <dbReference type="NCBI Taxonomy" id="166010"/>
    <lineage>
        <taxon>Eukaryota</taxon>
        <taxon>Metazoa</taxon>
        <taxon>Ecdysozoa</taxon>
        <taxon>Nematoda</taxon>
        <taxon>Chromadorea</taxon>
        <taxon>Rhabditida</taxon>
        <taxon>Tylenchina</taxon>
        <taxon>Tylenchomorpha</taxon>
        <taxon>Sphaerularioidea</taxon>
        <taxon>Anguinidae</taxon>
        <taxon>Anguininae</taxon>
        <taxon>Ditylenchus</taxon>
    </lineage>
</organism>
<gene>
    <name evidence="1" type="ORF">DdX_17860</name>
</gene>
<proteinExistence type="predicted"/>